<evidence type="ECO:0000259" key="2">
    <source>
        <dbReference type="PROSITE" id="PS50835"/>
    </source>
</evidence>
<sequence length="270" mass="30853">MDVHFPTQTAKKLVIEFNVSRISLVIQPGILLIHQNINITCTVHGIDIINSNLTRQWSKGPDLICYNGISVDSSKYIEFLTSGNQFKLQIKNVSESDLDSQYQCRYGFETQQKMLLSKNYFEYPPANEVRAIVNTNESDRFFTIKLHFKKIFPLPRCTALVEGTNSSFNLTSSKSFGNYYELDLIHQSADKPNCNVEVIVKCKLIKEYIIPTEDLRKCFSKENPPKELYVILLVIFIPLTLITIIISLVICKIKKTENAKSIIQENASCI</sequence>
<keyword evidence="1" id="KW-1133">Transmembrane helix</keyword>
<dbReference type="PROSITE" id="PS50835">
    <property type="entry name" value="IG_LIKE"/>
    <property type="match status" value="1"/>
</dbReference>
<feature type="transmembrane region" description="Helical" evidence="1">
    <location>
        <begin position="228"/>
        <end position="251"/>
    </location>
</feature>
<dbReference type="SUPFAM" id="SSF48726">
    <property type="entry name" value="Immunoglobulin"/>
    <property type="match status" value="1"/>
</dbReference>
<dbReference type="Gene3D" id="2.60.40.10">
    <property type="entry name" value="Immunoglobulins"/>
    <property type="match status" value="1"/>
</dbReference>
<organism evidence="3 4">
    <name type="scientific">Mytilus coruscus</name>
    <name type="common">Sea mussel</name>
    <dbReference type="NCBI Taxonomy" id="42192"/>
    <lineage>
        <taxon>Eukaryota</taxon>
        <taxon>Metazoa</taxon>
        <taxon>Spiralia</taxon>
        <taxon>Lophotrochozoa</taxon>
        <taxon>Mollusca</taxon>
        <taxon>Bivalvia</taxon>
        <taxon>Autobranchia</taxon>
        <taxon>Pteriomorphia</taxon>
        <taxon>Mytilida</taxon>
        <taxon>Mytiloidea</taxon>
        <taxon>Mytilidae</taxon>
        <taxon>Mytilinae</taxon>
        <taxon>Mytilus</taxon>
    </lineage>
</organism>
<dbReference type="EMBL" id="CACVKT020008085">
    <property type="protein sequence ID" value="CAC5412731.1"/>
    <property type="molecule type" value="Genomic_DNA"/>
</dbReference>
<protein>
    <recommendedName>
        <fullName evidence="2">Ig-like domain-containing protein</fullName>
    </recommendedName>
</protein>
<evidence type="ECO:0000256" key="1">
    <source>
        <dbReference type="SAM" id="Phobius"/>
    </source>
</evidence>
<evidence type="ECO:0000313" key="4">
    <source>
        <dbReference type="Proteomes" id="UP000507470"/>
    </source>
</evidence>
<reference evidence="3 4" key="1">
    <citation type="submission" date="2020-06" db="EMBL/GenBank/DDBJ databases">
        <authorList>
            <person name="Li R."/>
            <person name="Bekaert M."/>
        </authorList>
    </citation>
    <scope>NUCLEOTIDE SEQUENCE [LARGE SCALE GENOMIC DNA]</scope>
    <source>
        <strain evidence="4">wild</strain>
    </source>
</reference>
<dbReference type="InterPro" id="IPR007110">
    <property type="entry name" value="Ig-like_dom"/>
</dbReference>
<keyword evidence="1" id="KW-0472">Membrane</keyword>
<dbReference type="InterPro" id="IPR036179">
    <property type="entry name" value="Ig-like_dom_sf"/>
</dbReference>
<dbReference type="Proteomes" id="UP000507470">
    <property type="component" value="Unassembled WGS sequence"/>
</dbReference>
<proteinExistence type="predicted"/>
<accession>A0A6J8E140</accession>
<name>A0A6J8E140_MYTCO</name>
<dbReference type="AlphaFoldDB" id="A0A6J8E140"/>
<keyword evidence="1" id="KW-0812">Transmembrane</keyword>
<keyword evidence="4" id="KW-1185">Reference proteome</keyword>
<dbReference type="InterPro" id="IPR013783">
    <property type="entry name" value="Ig-like_fold"/>
</dbReference>
<feature type="domain" description="Ig-like" evidence="2">
    <location>
        <begin position="6"/>
        <end position="105"/>
    </location>
</feature>
<gene>
    <name evidence="3" type="ORF">MCOR_45716</name>
</gene>
<evidence type="ECO:0000313" key="3">
    <source>
        <dbReference type="EMBL" id="CAC5412731.1"/>
    </source>
</evidence>
<dbReference type="OrthoDB" id="6197558at2759"/>